<evidence type="ECO:0000256" key="2">
    <source>
        <dbReference type="ARBA" id="ARBA00022527"/>
    </source>
</evidence>
<dbReference type="EMBL" id="JAAWWB010000002">
    <property type="protein sequence ID" value="KAG6790525.1"/>
    <property type="molecule type" value="Genomic_DNA"/>
</dbReference>
<dbReference type="EC" id="2.7.11.1" evidence="1"/>
<dbReference type="PROSITE" id="PS00108">
    <property type="entry name" value="PROTEIN_KINASE_ST"/>
    <property type="match status" value="1"/>
</dbReference>
<keyword evidence="9" id="KW-1133">Transmembrane helix</keyword>
<gene>
    <name evidence="11" type="ORF">POTOM_006681</name>
</gene>
<dbReference type="SMART" id="SM00220">
    <property type="entry name" value="S_TKc"/>
    <property type="match status" value="1"/>
</dbReference>
<dbReference type="AlphaFoldDB" id="A0A8X8AY83"/>
<evidence type="ECO:0000256" key="9">
    <source>
        <dbReference type="SAM" id="Phobius"/>
    </source>
</evidence>
<dbReference type="PROSITE" id="PS50011">
    <property type="entry name" value="PROTEIN_KINASE_DOM"/>
    <property type="match status" value="1"/>
</dbReference>
<evidence type="ECO:0000256" key="8">
    <source>
        <dbReference type="ARBA" id="ARBA00048679"/>
    </source>
</evidence>
<evidence type="ECO:0000256" key="7">
    <source>
        <dbReference type="ARBA" id="ARBA00047899"/>
    </source>
</evidence>
<dbReference type="InterPro" id="IPR021820">
    <property type="entry name" value="S-locus_recpt_kinase_C"/>
</dbReference>
<dbReference type="PANTHER" id="PTHR27002:SF1092">
    <property type="entry name" value="RECEPTOR-LIKE SERINE_THREONINE-PROTEIN KINASE"/>
    <property type="match status" value="1"/>
</dbReference>
<feature type="domain" description="Protein kinase" evidence="10">
    <location>
        <begin position="1"/>
        <end position="304"/>
    </location>
</feature>
<dbReference type="Pfam" id="PF00069">
    <property type="entry name" value="Pkinase"/>
    <property type="match status" value="1"/>
</dbReference>
<evidence type="ECO:0000256" key="3">
    <source>
        <dbReference type="ARBA" id="ARBA00022679"/>
    </source>
</evidence>
<keyword evidence="9" id="KW-0812">Transmembrane</keyword>
<dbReference type="Proteomes" id="UP000886885">
    <property type="component" value="Chromosome 1D"/>
</dbReference>
<sequence>MRKGANIGDGARINKKSEAKKRIIISTVLSTGILFLGLALVLYAWMKKHQKNILPAGKMTEALERSSNNMQRKEDLELPLFDFSTLACATNNFSTDNKLGEGGFGTVYKEVRRPLIKELHELVDEGVRFDLSEAGAMIAHFQDSRLRVIHRDLKAGNILLDYELNPKISDFGLARSFGGNEIEANTNKVAGTYGYISPEYANHGLYSVKSDIFSFGVLVLEIVSGNKNRGFSHPDHHLNLLGHAWILFKENRSLELAADSIAITCNLSEVLRSIHVGLLCVQENPEMRPTMSNVVLMLGNDDALPQPKQPGFFTERDVIGASCSSNLSKPCSVNECSVSELEPR</sequence>
<dbReference type="OrthoDB" id="780437at2759"/>
<reference evidence="11" key="1">
    <citation type="journal article" date="2020" name="bioRxiv">
        <title>Hybrid origin of Populus tomentosa Carr. identified through genome sequencing and phylogenomic analysis.</title>
        <authorList>
            <person name="An X."/>
            <person name="Gao K."/>
            <person name="Chen Z."/>
            <person name="Li J."/>
            <person name="Yang X."/>
            <person name="Yang X."/>
            <person name="Zhou J."/>
            <person name="Guo T."/>
            <person name="Zhao T."/>
            <person name="Huang S."/>
            <person name="Miao D."/>
            <person name="Khan W.U."/>
            <person name="Rao P."/>
            <person name="Ye M."/>
            <person name="Lei B."/>
            <person name="Liao W."/>
            <person name="Wang J."/>
            <person name="Ji L."/>
            <person name="Li Y."/>
            <person name="Guo B."/>
            <person name="Mustafa N.S."/>
            <person name="Li S."/>
            <person name="Yun Q."/>
            <person name="Keller S.R."/>
            <person name="Mao J."/>
            <person name="Zhang R."/>
            <person name="Strauss S.H."/>
        </authorList>
    </citation>
    <scope>NUCLEOTIDE SEQUENCE</scope>
    <source>
        <strain evidence="11">GM15</strain>
        <tissue evidence="11">Leaf</tissue>
    </source>
</reference>
<dbReference type="GO" id="GO:0004674">
    <property type="term" value="F:protein serine/threonine kinase activity"/>
    <property type="evidence" value="ECO:0007669"/>
    <property type="project" value="UniProtKB-KW"/>
</dbReference>
<evidence type="ECO:0000313" key="12">
    <source>
        <dbReference type="Proteomes" id="UP000886885"/>
    </source>
</evidence>
<dbReference type="GO" id="GO:0005886">
    <property type="term" value="C:plasma membrane"/>
    <property type="evidence" value="ECO:0007669"/>
    <property type="project" value="TreeGrafter"/>
</dbReference>
<evidence type="ECO:0000313" key="11">
    <source>
        <dbReference type="EMBL" id="KAG6790525.1"/>
    </source>
</evidence>
<name>A0A8X8AY83_POPTO</name>
<keyword evidence="9" id="KW-0472">Membrane</keyword>
<dbReference type="InterPro" id="IPR000719">
    <property type="entry name" value="Prot_kinase_dom"/>
</dbReference>
<dbReference type="InterPro" id="IPR008271">
    <property type="entry name" value="Ser/Thr_kinase_AS"/>
</dbReference>
<keyword evidence="4" id="KW-0547">Nucleotide-binding</keyword>
<protein>
    <recommendedName>
        <fullName evidence="1">non-specific serine/threonine protein kinase</fullName>
        <ecNumber evidence="1">2.7.11.1</ecNumber>
    </recommendedName>
</protein>
<proteinExistence type="predicted"/>
<keyword evidence="12" id="KW-1185">Reference proteome</keyword>
<feature type="transmembrane region" description="Helical" evidence="9">
    <location>
        <begin position="23"/>
        <end position="46"/>
    </location>
</feature>
<evidence type="ECO:0000256" key="5">
    <source>
        <dbReference type="ARBA" id="ARBA00022777"/>
    </source>
</evidence>
<comment type="caution">
    <text evidence="11">The sequence shown here is derived from an EMBL/GenBank/DDBJ whole genome shotgun (WGS) entry which is preliminary data.</text>
</comment>
<comment type="catalytic activity">
    <reaction evidence="8">
        <text>L-seryl-[protein] + ATP = O-phospho-L-seryl-[protein] + ADP + H(+)</text>
        <dbReference type="Rhea" id="RHEA:17989"/>
        <dbReference type="Rhea" id="RHEA-COMP:9863"/>
        <dbReference type="Rhea" id="RHEA-COMP:11604"/>
        <dbReference type="ChEBI" id="CHEBI:15378"/>
        <dbReference type="ChEBI" id="CHEBI:29999"/>
        <dbReference type="ChEBI" id="CHEBI:30616"/>
        <dbReference type="ChEBI" id="CHEBI:83421"/>
        <dbReference type="ChEBI" id="CHEBI:456216"/>
        <dbReference type="EC" id="2.7.11.1"/>
    </reaction>
</comment>
<dbReference type="GO" id="GO:0005524">
    <property type="term" value="F:ATP binding"/>
    <property type="evidence" value="ECO:0007669"/>
    <property type="project" value="UniProtKB-KW"/>
</dbReference>
<dbReference type="Pfam" id="PF11883">
    <property type="entry name" value="DUF3403"/>
    <property type="match status" value="1"/>
</dbReference>
<keyword evidence="5" id="KW-0418">Kinase</keyword>
<organism evidence="11 12">
    <name type="scientific">Populus tomentosa</name>
    <name type="common">Chinese white poplar</name>
    <dbReference type="NCBI Taxonomy" id="118781"/>
    <lineage>
        <taxon>Eukaryota</taxon>
        <taxon>Viridiplantae</taxon>
        <taxon>Streptophyta</taxon>
        <taxon>Embryophyta</taxon>
        <taxon>Tracheophyta</taxon>
        <taxon>Spermatophyta</taxon>
        <taxon>Magnoliopsida</taxon>
        <taxon>eudicotyledons</taxon>
        <taxon>Gunneridae</taxon>
        <taxon>Pentapetalae</taxon>
        <taxon>rosids</taxon>
        <taxon>fabids</taxon>
        <taxon>Malpighiales</taxon>
        <taxon>Salicaceae</taxon>
        <taxon>Saliceae</taxon>
        <taxon>Populus</taxon>
    </lineage>
</organism>
<evidence type="ECO:0000256" key="4">
    <source>
        <dbReference type="ARBA" id="ARBA00022741"/>
    </source>
</evidence>
<evidence type="ECO:0000256" key="6">
    <source>
        <dbReference type="ARBA" id="ARBA00022840"/>
    </source>
</evidence>
<keyword evidence="2" id="KW-0723">Serine/threonine-protein kinase</keyword>
<keyword evidence="3" id="KW-0808">Transferase</keyword>
<evidence type="ECO:0000256" key="1">
    <source>
        <dbReference type="ARBA" id="ARBA00012513"/>
    </source>
</evidence>
<accession>A0A8X8AY83</accession>
<evidence type="ECO:0000259" key="10">
    <source>
        <dbReference type="PROSITE" id="PS50011"/>
    </source>
</evidence>
<dbReference type="PANTHER" id="PTHR27002">
    <property type="entry name" value="RECEPTOR-LIKE SERINE/THREONINE-PROTEIN KINASE SD1-8"/>
    <property type="match status" value="1"/>
</dbReference>
<dbReference type="FunFam" id="1.10.510.10:FF:001023">
    <property type="entry name" value="Os07g0541700 protein"/>
    <property type="match status" value="1"/>
</dbReference>
<keyword evidence="6" id="KW-0067">ATP-binding</keyword>
<comment type="catalytic activity">
    <reaction evidence="7">
        <text>L-threonyl-[protein] + ATP = O-phospho-L-threonyl-[protein] + ADP + H(+)</text>
        <dbReference type="Rhea" id="RHEA:46608"/>
        <dbReference type="Rhea" id="RHEA-COMP:11060"/>
        <dbReference type="Rhea" id="RHEA-COMP:11605"/>
        <dbReference type="ChEBI" id="CHEBI:15378"/>
        <dbReference type="ChEBI" id="CHEBI:30013"/>
        <dbReference type="ChEBI" id="CHEBI:30616"/>
        <dbReference type="ChEBI" id="CHEBI:61977"/>
        <dbReference type="ChEBI" id="CHEBI:456216"/>
        <dbReference type="EC" id="2.7.11.1"/>
    </reaction>
</comment>